<accession>A0A0E9PUG9</accession>
<reference evidence="1" key="2">
    <citation type="journal article" date="2015" name="Fish Shellfish Immunol.">
        <title>Early steps in the European eel (Anguilla anguilla)-Vibrio vulnificus interaction in the gills: Role of the RtxA13 toxin.</title>
        <authorList>
            <person name="Callol A."/>
            <person name="Pajuelo D."/>
            <person name="Ebbesson L."/>
            <person name="Teles M."/>
            <person name="MacKenzie S."/>
            <person name="Amaro C."/>
        </authorList>
    </citation>
    <scope>NUCLEOTIDE SEQUENCE</scope>
</reference>
<name>A0A0E9PUG9_ANGAN</name>
<protein>
    <submittedName>
        <fullName evidence="1">Uncharacterized protein</fullName>
    </submittedName>
</protein>
<dbReference type="EMBL" id="GBXM01101064">
    <property type="protein sequence ID" value="JAH07513.1"/>
    <property type="molecule type" value="Transcribed_RNA"/>
</dbReference>
<dbReference type="AlphaFoldDB" id="A0A0E9PUG9"/>
<evidence type="ECO:0000313" key="1">
    <source>
        <dbReference type="EMBL" id="JAH07513.1"/>
    </source>
</evidence>
<sequence length="24" mass="2703">MTQIAFLCSDFGTNWNNALKNEAN</sequence>
<proteinExistence type="predicted"/>
<organism evidence="1">
    <name type="scientific">Anguilla anguilla</name>
    <name type="common">European freshwater eel</name>
    <name type="synonym">Muraena anguilla</name>
    <dbReference type="NCBI Taxonomy" id="7936"/>
    <lineage>
        <taxon>Eukaryota</taxon>
        <taxon>Metazoa</taxon>
        <taxon>Chordata</taxon>
        <taxon>Craniata</taxon>
        <taxon>Vertebrata</taxon>
        <taxon>Euteleostomi</taxon>
        <taxon>Actinopterygii</taxon>
        <taxon>Neopterygii</taxon>
        <taxon>Teleostei</taxon>
        <taxon>Anguilliformes</taxon>
        <taxon>Anguillidae</taxon>
        <taxon>Anguilla</taxon>
    </lineage>
</organism>
<reference evidence="1" key="1">
    <citation type="submission" date="2014-11" db="EMBL/GenBank/DDBJ databases">
        <authorList>
            <person name="Amaro Gonzalez C."/>
        </authorList>
    </citation>
    <scope>NUCLEOTIDE SEQUENCE</scope>
</reference>